<evidence type="ECO:0000313" key="15">
    <source>
        <dbReference type="EMBL" id="KAB8698124.1"/>
    </source>
</evidence>
<comment type="similarity">
    <text evidence="2">Belongs to the LCL3 family.</text>
</comment>
<evidence type="ECO:0000256" key="2">
    <source>
        <dbReference type="ARBA" id="ARBA00005435"/>
    </source>
</evidence>
<keyword evidence="10" id="KW-1133">Transmembrane helix</keyword>
<evidence type="ECO:0000256" key="7">
    <source>
        <dbReference type="ARBA" id="ARBA00022723"/>
    </source>
</evidence>
<evidence type="ECO:0000256" key="1">
    <source>
        <dbReference type="ARBA" id="ARBA00004167"/>
    </source>
</evidence>
<dbReference type="OrthoDB" id="430293at2759"/>
<keyword evidence="5" id="KW-0812">Transmembrane</keyword>
<protein>
    <recommendedName>
        <fullName evidence="3">Probable endonuclease LCL3</fullName>
    </recommendedName>
    <alternativeName>
        <fullName evidence="4">Probable endonuclease lcl3</fullName>
    </alternativeName>
</protein>
<dbReference type="PANTHER" id="PTHR12302">
    <property type="entry name" value="EBNA2 BINDING PROTEIN P100"/>
    <property type="match status" value="1"/>
</dbReference>
<evidence type="ECO:0000256" key="5">
    <source>
        <dbReference type="ARBA" id="ARBA00022692"/>
    </source>
</evidence>
<keyword evidence="6" id="KW-0540">Nuclease</keyword>
<dbReference type="Proteomes" id="UP000327013">
    <property type="component" value="Unassembled WGS sequence"/>
</dbReference>
<reference evidence="15 16" key="1">
    <citation type="submission" date="2019-06" db="EMBL/GenBank/DDBJ databases">
        <title>A chromosomal-level reference genome of Carpinus fangiana (Coryloideae, Betulaceae).</title>
        <authorList>
            <person name="Yang X."/>
            <person name="Wang Z."/>
            <person name="Zhang L."/>
            <person name="Hao G."/>
            <person name="Liu J."/>
            <person name="Yang Y."/>
        </authorList>
    </citation>
    <scope>NUCLEOTIDE SEQUENCE [LARGE SCALE GENOMIC DNA]</scope>
    <source>
        <strain evidence="15">Cfa_2016G</strain>
        <tissue evidence="15">Leaf</tissue>
    </source>
</reference>
<dbReference type="GO" id="GO:0004519">
    <property type="term" value="F:endonuclease activity"/>
    <property type="evidence" value="ECO:0007669"/>
    <property type="project" value="UniProtKB-KW"/>
</dbReference>
<evidence type="ECO:0000256" key="12">
    <source>
        <dbReference type="ARBA" id="ARBA00023136"/>
    </source>
</evidence>
<proteinExistence type="inferred from homology"/>
<dbReference type="Gene3D" id="2.40.50.90">
    <property type="match status" value="1"/>
</dbReference>
<feature type="compositionally biased region" description="Polar residues" evidence="13">
    <location>
        <begin position="327"/>
        <end position="344"/>
    </location>
</feature>
<name>A0A5N6L3T9_9ROSI</name>
<dbReference type="GO" id="GO:0005739">
    <property type="term" value="C:mitochondrion"/>
    <property type="evidence" value="ECO:0007669"/>
    <property type="project" value="TreeGrafter"/>
</dbReference>
<dbReference type="EMBL" id="VIBQ01000089">
    <property type="protein sequence ID" value="KAB8698124.1"/>
    <property type="molecule type" value="Genomic_DNA"/>
</dbReference>
<evidence type="ECO:0000256" key="6">
    <source>
        <dbReference type="ARBA" id="ARBA00022722"/>
    </source>
</evidence>
<keyword evidence="16" id="KW-1185">Reference proteome</keyword>
<dbReference type="GO" id="GO:0016020">
    <property type="term" value="C:membrane"/>
    <property type="evidence" value="ECO:0007669"/>
    <property type="project" value="UniProtKB-SubCell"/>
</dbReference>
<organism evidence="15 16">
    <name type="scientific">Carpinus fangiana</name>
    <dbReference type="NCBI Taxonomy" id="176857"/>
    <lineage>
        <taxon>Eukaryota</taxon>
        <taxon>Viridiplantae</taxon>
        <taxon>Streptophyta</taxon>
        <taxon>Embryophyta</taxon>
        <taxon>Tracheophyta</taxon>
        <taxon>Spermatophyta</taxon>
        <taxon>Magnoliopsida</taxon>
        <taxon>eudicotyledons</taxon>
        <taxon>Gunneridae</taxon>
        <taxon>Pentapetalae</taxon>
        <taxon>rosids</taxon>
        <taxon>fabids</taxon>
        <taxon>Fagales</taxon>
        <taxon>Betulaceae</taxon>
        <taxon>Carpinus</taxon>
    </lineage>
</organism>
<feature type="compositionally biased region" description="Low complexity" evidence="13">
    <location>
        <begin position="15"/>
        <end position="44"/>
    </location>
</feature>
<evidence type="ECO:0000256" key="4">
    <source>
        <dbReference type="ARBA" id="ARBA00014651"/>
    </source>
</evidence>
<evidence type="ECO:0000256" key="13">
    <source>
        <dbReference type="SAM" id="MobiDB-lite"/>
    </source>
</evidence>
<sequence length="344" mass="37692">MRFWSSGHGAEEPTTASSQLPSSASNLTSSSSSSSSSNDDGSPQQLLSAFTSSQTLVPALILTSATLLVIRTYKRHLRRVPGEAHLHPTRHLASQHTTSDLSTAKDKLRSTTSLFGRVTSVGDADNFRIYHTPGGRLAGFHWLRRVPSTPKTLRNETLHIRIAGIDAPELAHFGRPAQPHSAEALAWLKKQVEGRDVRVWLHRRDQYGRVVGSAFVRRAGIVGLPRSWMRDIGHEMIRAGWATVYEAKFGAEFGGKEAEYRAAEAAAKREKIGMWGGNQSARNAGWGTRVLEMIGLRTRPEDTEAFESPRQYKTRMKELGAGAKTGATISPSKPTNSETASRKG</sequence>
<dbReference type="SMART" id="SM00318">
    <property type="entry name" value="SNc"/>
    <property type="match status" value="1"/>
</dbReference>
<dbReference type="GO" id="GO:0046872">
    <property type="term" value="F:metal ion binding"/>
    <property type="evidence" value="ECO:0007669"/>
    <property type="project" value="UniProtKB-KW"/>
</dbReference>
<evidence type="ECO:0000256" key="3">
    <source>
        <dbReference type="ARBA" id="ARBA00013404"/>
    </source>
</evidence>
<evidence type="ECO:0000256" key="9">
    <source>
        <dbReference type="ARBA" id="ARBA00022801"/>
    </source>
</evidence>
<gene>
    <name evidence="15" type="ORF">FH972_026374</name>
</gene>
<dbReference type="PANTHER" id="PTHR12302:SF3">
    <property type="entry name" value="SERINE_THREONINE-PROTEIN KINASE 31"/>
    <property type="match status" value="1"/>
</dbReference>
<feature type="compositionally biased region" description="Polar residues" evidence="13">
    <location>
        <begin position="92"/>
        <end position="102"/>
    </location>
</feature>
<feature type="region of interest" description="Disordered" evidence="13">
    <location>
        <begin position="1"/>
        <end position="45"/>
    </location>
</feature>
<dbReference type="GO" id="GO:0016787">
    <property type="term" value="F:hydrolase activity"/>
    <property type="evidence" value="ECO:0007669"/>
    <property type="project" value="UniProtKB-KW"/>
</dbReference>
<evidence type="ECO:0000256" key="11">
    <source>
        <dbReference type="ARBA" id="ARBA00023128"/>
    </source>
</evidence>
<feature type="domain" description="TNase-like" evidence="14">
    <location>
        <begin position="112"/>
        <end position="277"/>
    </location>
</feature>
<keyword evidence="12" id="KW-0472">Membrane</keyword>
<dbReference type="SUPFAM" id="SSF50199">
    <property type="entry name" value="Staphylococcal nuclease"/>
    <property type="match status" value="1"/>
</dbReference>
<dbReference type="Pfam" id="PF00565">
    <property type="entry name" value="SNase"/>
    <property type="match status" value="1"/>
</dbReference>
<accession>A0A5N6L3T9</accession>
<feature type="region of interest" description="Disordered" evidence="13">
    <location>
        <begin position="302"/>
        <end position="344"/>
    </location>
</feature>
<evidence type="ECO:0000256" key="8">
    <source>
        <dbReference type="ARBA" id="ARBA00022759"/>
    </source>
</evidence>
<dbReference type="PROSITE" id="PS50830">
    <property type="entry name" value="TNASE_3"/>
    <property type="match status" value="1"/>
</dbReference>
<keyword evidence="11" id="KW-0496">Mitochondrion</keyword>
<keyword evidence="7" id="KW-0479">Metal-binding</keyword>
<comment type="caution">
    <text evidence="15">The sequence shown here is derived from an EMBL/GenBank/DDBJ whole genome shotgun (WGS) entry which is preliminary data.</text>
</comment>
<dbReference type="FunFam" id="2.40.50.90:FF:000029">
    <property type="entry name" value="Probable endonuclease lcl3"/>
    <property type="match status" value="1"/>
</dbReference>
<dbReference type="AlphaFoldDB" id="A0A5N6L3T9"/>
<evidence type="ECO:0000256" key="10">
    <source>
        <dbReference type="ARBA" id="ARBA00022989"/>
    </source>
</evidence>
<dbReference type="InterPro" id="IPR035437">
    <property type="entry name" value="SNase_OB-fold_sf"/>
</dbReference>
<feature type="region of interest" description="Disordered" evidence="13">
    <location>
        <begin position="84"/>
        <end position="105"/>
    </location>
</feature>
<evidence type="ECO:0000259" key="14">
    <source>
        <dbReference type="PROSITE" id="PS50830"/>
    </source>
</evidence>
<dbReference type="InterPro" id="IPR016071">
    <property type="entry name" value="Staphylococal_nuclease_OB-fold"/>
</dbReference>
<keyword evidence="8" id="KW-0255">Endonuclease</keyword>
<comment type="subcellular location">
    <subcellularLocation>
        <location evidence="1">Membrane</location>
        <topology evidence="1">Single-pass membrane protein</topology>
    </subcellularLocation>
</comment>
<evidence type="ECO:0000313" key="16">
    <source>
        <dbReference type="Proteomes" id="UP000327013"/>
    </source>
</evidence>
<keyword evidence="9" id="KW-0378">Hydrolase</keyword>